<dbReference type="PROSITE" id="PS00485">
    <property type="entry name" value="A_DEAMINASE"/>
    <property type="match status" value="1"/>
</dbReference>
<keyword evidence="5" id="KW-0479">Metal-binding</keyword>
<dbReference type="GO" id="GO:0046872">
    <property type="term" value="F:metal ion binding"/>
    <property type="evidence" value="ECO:0007669"/>
    <property type="project" value="UniProtKB-KW"/>
</dbReference>
<keyword evidence="8" id="KW-1185">Reference proteome</keyword>
<dbReference type="EC" id="3.5.4.6" evidence="4"/>
<keyword evidence="6" id="KW-0378">Hydrolase</keyword>
<dbReference type="InterPro" id="IPR032466">
    <property type="entry name" value="Metal_Hydrolase"/>
</dbReference>
<dbReference type="GO" id="GO:0046033">
    <property type="term" value="P:AMP metabolic process"/>
    <property type="evidence" value="ECO:0007669"/>
    <property type="project" value="TreeGrafter"/>
</dbReference>
<dbReference type="GO" id="GO:0032264">
    <property type="term" value="P:IMP salvage"/>
    <property type="evidence" value="ECO:0007669"/>
    <property type="project" value="InterPro"/>
</dbReference>
<comment type="similarity">
    <text evidence="3">Belongs to the metallo-dependent hydrolases superfamily. Adenosine and AMP deaminases family.</text>
</comment>
<dbReference type="InterPro" id="IPR006650">
    <property type="entry name" value="A/AMP_deam_AS"/>
</dbReference>
<comment type="pathway">
    <text evidence="2">Purine metabolism; IMP biosynthesis via salvage pathway; IMP from AMP: step 1/1.</text>
</comment>
<evidence type="ECO:0000313" key="8">
    <source>
        <dbReference type="Proteomes" id="UP000887565"/>
    </source>
</evidence>
<evidence type="ECO:0000256" key="4">
    <source>
        <dbReference type="ARBA" id="ARBA00012775"/>
    </source>
</evidence>
<name>A0A915KR67_ROMCU</name>
<dbReference type="PANTHER" id="PTHR11359:SF0">
    <property type="entry name" value="AMP DEAMINASE"/>
    <property type="match status" value="1"/>
</dbReference>
<dbReference type="Proteomes" id="UP000887565">
    <property type="component" value="Unplaced"/>
</dbReference>
<evidence type="ECO:0000256" key="6">
    <source>
        <dbReference type="ARBA" id="ARBA00022801"/>
    </source>
</evidence>
<accession>A0A915KR67</accession>
<dbReference type="Gene3D" id="3.20.20.140">
    <property type="entry name" value="Metal-dependent hydrolases"/>
    <property type="match status" value="1"/>
</dbReference>
<comment type="cofactor">
    <cofactor evidence="1">
        <name>Zn(2+)</name>
        <dbReference type="ChEBI" id="CHEBI:29105"/>
    </cofactor>
</comment>
<dbReference type="WBParaSite" id="nRc.2.0.1.t40580-RA">
    <property type="protein sequence ID" value="nRc.2.0.1.t40580-RA"/>
    <property type="gene ID" value="nRc.2.0.1.g40580"/>
</dbReference>
<dbReference type="OMA" id="EYAMASH"/>
<dbReference type="Pfam" id="PF19326">
    <property type="entry name" value="AMP_deaminase"/>
    <property type="match status" value="1"/>
</dbReference>
<reference evidence="9" key="1">
    <citation type="submission" date="2022-11" db="UniProtKB">
        <authorList>
            <consortium name="WormBaseParasite"/>
        </authorList>
    </citation>
    <scope>IDENTIFICATION</scope>
</reference>
<evidence type="ECO:0000256" key="1">
    <source>
        <dbReference type="ARBA" id="ARBA00001947"/>
    </source>
</evidence>
<dbReference type="SUPFAM" id="SSF51556">
    <property type="entry name" value="Metallo-dependent hydrolases"/>
    <property type="match status" value="1"/>
</dbReference>
<dbReference type="AlphaFoldDB" id="A0A915KR67"/>
<evidence type="ECO:0000313" key="9">
    <source>
        <dbReference type="WBParaSite" id="nRc.2.0.1.t40580-RA"/>
    </source>
</evidence>
<sequence length="318" mass="36744">MGQNILREIFIKTDNVHNGKFFADLLKEVISDLEESKYQYAEYRLSIYGKSRDEWDTLAKWAVRNNVHSRSVRWLIQVPRLYDIYKAKGVCHNFQQLLDNVFLPLFEVTNDPKSHPELHQFLNYVCGMDSVDDESKLETINFDSRNPPADLWSSAENPPYGYYLFYMHANLNVLNHFRKKRGLNTFAFRPHCGEAGPIYHLVAGFMVAESIAHGLQLRKSPVVQYLYYLDQIGVAMSPLSNNGLFLSYQRNPLAEFMAKGLNISLSTDDPLQFHYTKEPLIEEYSIAAQVWKFSASDMCEIARHSVIQSGFPQTVSHR</sequence>
<proteinExistence type="inferred from homology"/>
<dbReference type="GO" id="GO:0005829">
    <property type="term" value="C:cytosol"/>
    <property type="evidence" value="ECO:0007669"/>
    <property type="project" value="TreeGrafter"/>
</dbReference>
<protein>
    <recommendedName>
        <fullName evidence="4">AMP deaminase</fullName>
        <ecNumber evidence="4">3.5.4.6</ecNumber>
    </recommendedName>
</protein>
<dbReference type="PANTHER" id="PTHR11359">
    <property type="entry name" value="AMP DEAMINASE"/>
    <property type="match status" value="1"/>
</dbReference>
<evidence type="ECO:0000256" key="3">
    <source>
        <dbReference type="ARBA" id="ARBA00006676"/>
    </source>
</evidence>
<keyword evidence="7" id="KW-0862">Zinc</keyword>
<evidence type="ECO:0000256" key="7">
    <source>
        <dbReference type="ARBA" id="ARBA00022833"/>
    </source>
</evidence>
<evidence type="ECO:0000256" key="5">
    <source>
        <dbReference type="ARBA" id="ARBA00022723"/>
    </source>
</evidence>
<organism evidence="8 9">
    <name type="scientific">Romanomermis culicivorax</name>
    <name type="common">Nematode worm</name>
    <dbReference type="NCBI Taxonomy" id="13658"/>
    <lineage>
        <taxon>Eukaryota</taxon>
        <taxon>Metazoa</taxon>
        <taxon>Ecdysozoa</taxon>
        <taxon>Nematoda</taxon>
        <taxon>Enoplea</taxon>
        <taxon>Dorylaimia</taxon>
        <taxon>Mermithida</taxon>
        <taxon>Mermithoidea</taxon>
        <taxon>Mermithidae</taxon>
        <taxon>Romanomermis</taxon>
    </lineage>
</organism>
<dbReference type="GO" id="GO:0003876">
    <property type="term" value="F:AMP deaminase activity"/>
    <property type="evidence" value="ECO:0007669"/>
    <property type="project" value="UniProtKB-EC"/>
</dbReference>
<evidence type="ECO:0000256" key="2">
    <source>
        <dbReference type="ARBA" id="ARBA00004955"/>
    </source>
</evidence>
<dbReference type="InterPro" id="IPR006329">
    <property type="entry name" value="AMPD"/>
</dbReference>